<sequence length="184" mass="20311">MNDRKFLDVLILLALFFSAETEDASVLSSSPNSKTTAIMSSCQAHTSNLNVVGRFYLRCLSVALLRGVATTTRWHRASIQMINISNPAGRYWQLYNYGAWQGWCRPCMFSAVRSPLLLILATSISTVLIQCTLCRYLGAYNTTSGAFVGAVVNSEQALLTFCMHLSEFSGAHLSPGSFHFGHDR</sequence>
<accession>A0AAD7KER8</accession>
<feature type="chain" id="PRO_5042122120" description="Secreted protein" evidence="1">
    <location>
        <begin position="22"/>
        <end position="184"/>
    </location>
</feature>
<dbReference type="EMBL" id="JARKIB010000002">
    <property type="protein sequence ID" value="KAJ7784206.1"/>
    <property type="molecule type" value="Genomic_DNA"/>
</dbReference>
<feature type="non-terminal residue" evidence="2">
    <location>
        <position position="1"/>
    </location>
</feature>
<keyword evidence="3" id="KW-1185">Reference proteome</keyword>
<gene>
    <name evidence="2" type="ORF">B0H16DRAFT_1681697</name>
</gene>
<reference evidence="2" key="1">
    <citation type="submission" date="2023-03" db="EMBL/GenBank/DDBJ databases">
        <title>Massive genome expansion in bonnet fungi (Mycena s.s.) driven by repeated elements and novel gene families across ecological guilds.</title>
        <authorList>
            <consortium name="Lawrence Berkeley National Laboratory"/>
            <person name="Harder C.B."/>
            <person name="Miyauchi S."/>
            <person name="Viragh M."/>
            <person name="Kuo A."/>
            <person name="Thoen E."/>
            <person name="Andreopoulos B."/>
            <person name="Lu D."/>
            <person name="Skrede I."/>
            <person name="Drula E."/>
            <person name="Henrissat B."/>
            <person name="Morin E."/>
            <person name="Kohler A."/>
            <person name="Barry K."/>
            <person name="LaButti K."/>
            <person name="Morin E."/>
            <person name="Salamov A."/>
            <person name="Lipzen A."/>
            <person name="Mereny Z."/>
            <person name="Hegedus B."/>
            <person name="Baldrian P."/>
            <person name="Stursova M."/>
            <person name="Weitz H."/>
            <person name="Taylor A."/>
            <person name="Grigoriev I.V."/>
            <person name="Nagy L.G."/>
            <person name="Martin F."/>
            <person name="Kauserud H."/>
        </authorList>
    </citation>
    <scope>NUCLEOTIDE SEQUENCE</scope>
    <source>
        <strain evidence="2">CBHHK182m</strain>
    </source>
</reference>
<protein>
    <recommendedName>
        <fullName evidence="4">Secreted protein</fullName>
    </recommendedName>
</protein>
<evidence type="ECO:0000313" key="3">
    <source>
        <dbReference type="Proteomes" id="UP001215598"/>
    </source>
</evidence>
<dbReference type="AlphaFoldDB" id="A0AAD7KER8"/>
<feature type="signal peptide" evidence="1">
    <location>
        <begin position="1"/>
        <end position="21"/>
    </location>
</feature>
<name>A0AAD7KER8_9AGAR</name>
<keyword evidence="1" id="KW-0732">Signal</keyword>
<evidence type="ECO:0008006" key="4">
    <source>
        <dbReference type="Google" id="ProtNLM"/>
    </source>
</evidence>
<dbReference type="Proteomes" id="UP001215598">
    <property type="component" value="Unassembled WGS sequence"/>
</dbReference>
<evidence type="ECO:0000313" key="2">
    <source>
        <dbReference type="EMBL" id="KAJ7784206.1"/>
    </source>
</evidence>
<comment type="caution">
    <text evidence="2">The sequence shown here is derived from an EMBL/GenBank/DDBJ whole genome shotgun (WGS) entry which is preliminary data.</text>
</comment>
<evidence type="ECO:0000256" key="1">
    <source>
        <dbReference type="SAM" id="SignalP"/>
    </source>
</evidence>
<proteinExistence type="predicted"/>
<organism evidence="2 3">
    <name type="scientific">Mycena metata</name>
    <dbReference type="NCBI Taxonomy" id="1033252"/>
    <lineage>
        <taxon>Eukaryota</taxon>
        <taxon>Fungi</taxon>
        <taxon>Dikarya</taxon>
        <taxon>Basidiomycota</taxon>
        <taxon>Agaricomycotina</taxon>
        <taxon>Agaricomycetes</taxon>
        <taxon>Agaricomycetidae</taxon>
        <taxon>Agaricales</taxon>
        <taxon>Marasmiineae</taxon>
        <taxon>Mycenaceae</taxon>
        <taxon>Mycena</taxon>
    </lineage>
</organism>